<proteinExistence type="predicted"/>
<sequence>MTFNVSKAACILIGSLACAAILHPVSGFAEEACTGSVATPPKISGMYIDNFDGWQSVGKQAWVGYAAGDQMIFDICSVDNTKKFLIAHNSVDNQYNPGKYSRFEWFGSNGQLFYCQQVFDATSAADAADFTKTKAADSSDANDKGCGQAGQFPWSQLILIAR</sequence>
<keyword evidence="3" id="KW-1185">Reference proteome</keyword>
<evidence type="ECO:0000256" key="1">
    <source>
        <dbReference type="SAM" id="SignalP"/>
    </source>
</evidence>
<keyword evidence="1" id="KW-0732">Signal</keyword>
<comment type="caution">
    <text evidence="2">The sequence shown here is derived from an EMBL/GenBank/DDBJ whole genome shotgun (WGS) entry which is preliminary data.</text>
</comment>
<evidence type="ECO:0008006" key="4">
    <source>
        <dbReference type="Google" id="ProtNLM"/>
    </source>
</evidence>
<feature type="signal peptide" evidence="1">
    <location>
        <begin position="1"/>
        <end position="29"/>
    </location>
</feature>
<dbReference type="PROSITE" id="PS51257">
    <property type="entry name" value="PROKAR_LIPOPROTEIN"/>
    <property type="match status" value="1"/>
</dbReference>
<name>A0ABV7MFL3_9HYPH</name>
<dbReference type="RefSeq" id="WP_378976730.1">
    <property type="nucleotide sequence ID" value="NZ_JBHRVD010000001.1"/>
</dbReference>
<dbReference type="Proteomes" id="UP001595648">
    <property type="component" value="Unassembled WGS sequence"/>
</dbReference>
<accession>A0ABV7MFL3</accession>
<organism evidence="2 3">
    <name type="scientific">Mesorhizobium cantuariense</name>
    <dbReference type="NCBI Taxonomy" id="1300275"/>
    <lineage>
        <taxon>Bacteria</taxon>
        <taxon>Pseudomonadati</taxon>
        <taxon>Pseudomonadota</taxon>
        <taxon>Alphaproteobacteria</taxon>
        <taxon>Hyphomicrobiales</taxon>
        <taxon>Phyllobacteriaceae</taxon>
        <taxon>Mesorhizobium</taxon>
    </lineage>
</organism>
<reference evidence="3" key="1">
    <citation type="journal article" date="2019" name="Int. J. Syst. Evol. Microbiol.">
        <title>The Global Catalogue of Microorganisms (GCM) 10K type strain sequencing project: providing services to taxonomists for standard genome sequencing and annotation.</title>
        <authorList>
            <consortium name="The Broad Institute Genomics Platform"/>
            <consortium name="The Broad Institute Genome Sequencing Center for Infectious Disease"/>
            <person name="Wu L."/>
            <person name="Ma J."/>
        </authorList>
    </citation>
    <scope>NUCLEOTIDE SEQUENCE [LARGE SCALE GENOMIC DNA]</scope>
    <source>
        <strain evidence="3">ICMP 19515</strain>
    </source>
</reference>
<protein>
    <recommendedName>
        <fullName evidence="4">DUF1036 domain-containing protein</fullName>
    </recommendedName>
</protein>
<dbReference type="EMBL" id="JBHRVD010000001">
    <property type="protein sequence ID" value="MFC3320622.1"/>
    <property type="molecule type" value="Genomic_DNA"/>
</dbReference>
<evidence type="ECO:0000313" key="3">
    <source>
        <dbReference type="Proteomes" id="UP001595648"/>
    </source>
</evidence>
<gene>
    <name evidence="2" type="ORF">ACFOJ9_01995</name>
</gene>
<evidence type="ECO:0000313" key="2">
    <source>
        <dbReference type="EMBL" id="MFC3320622.1"/>
    </source>
</evidence>
<feature type="chain" id="PRO_5047302939" description="DUF1036 domain-containing protein" evidence="1">
    <location>
        <begin position="30"/>
        <end position="162"/>
    </location>
</feature>